<evidence type="ECO:0000313" key="3">
    <source>
        <dbReference type="Proteomes" id="UP000748531"/>
    </source>
</evidence>
<protein>
    <submittedName>
        <fullName evidence="2">Uncharacterized protein</fullName>
    </submittedName>
</protein>
<accession>A0A8J4WEG9</accession>
<evidence type="ECO:0000256" key="1">
    <source>
        <dbReference type="SAM" id="SignalP"/>
    </source>
</evidence>
<dbReference type="EMBL" id="LUCH01006904">
    <property type="protein sequence ID" value="KAF5397028.1"/>
    <property type="molecule type" value="Genomic_DNA"/>
</dbReference>
<comment type="caution">
    <text evidence="2">The sequence shown here is derived from an EMBL/GenBank/DDBJ whole genome shotgun (WGS) entry which is preliminary data.</text>
</comment>
<feature type="signal peptide" evidence="1">
    <location>
        <begin position="1"/>
        <end position="16"/>
    </location>
</feature>
<gene>
    <name evidence="2" type="ORF">PHET_07321</name>
</gene>
<organism evidence="2 3">
    <name type="scientific">Paragonimus heterotremus</name>
    <dbReference type="NCBI Taxonomy" id="100268"/>
    <lineage>
        <taxon>Eukaryota</taxon>
        <taxon>Metazoa</taxon>
        <taxon>Spiralia</taxon>
        <taxon>Lophotrochozoa</taxon>
        <taxon>Platyhelminthes</taxon>
        <taxon>Trematoda</taxon>
        <taxon>Digenea</taxon>
        <taxon>Plagiorchiida</taxon>
        <taxon>Troglotremata</taxon>
        <taxon>Troglotrematidae</taxon>
        <taxon>Paragonimus</taxon>
    </lineage>
</organism>
<proteinExistence type="predicted"/>
<reference evidence="2" key="1">
    <citation type="submission" date="2019-05" db="EMBL/GenBank/DDBJ databases">
        <title>Annotation for the trematode Paragonimus heterotremus.</title>
        <authorList>
            <person name="Choi Y.-J."/>
        </authorList>
    </citation>
    <scope>NUCLEOTIDE SEQUENCE</scope>
    <source>
        <strain evidence="2">LC</strain>
    </source>
</reference>
<dbReference type="AlphaFoldDB" id="A0A8J4WEG9"/>
<dbReference type="Proteomes" id="UP000748531">
    <property type="component" value="Unassembled WGS sequence"/>
</dbReference>
<keyword evidence="3" id="KW-1185">Reference proteome</keyword>
<evidence type="ECO:0000313" key="2">
    <source>
        <dbReference type="EMBL" id="KAF5397028.1"/>
    </source>
</evidence>
<sequence length="99" mass="11870">MNTWTIILCFMFKVKGNRTLFNSDRVLCIVNAIRQEYFNCVPPKDVLPTRLKWNPTLEYYSNVYTRQRCVEDLNIPEEIDFKENKELTSTDTTVYVYEE</sequence>
<name>A0A8J4WEG9_9TREM</name>
<feature type="chain" id="PRO_5035293100" evidence="1">
    <location>
        <begin position="17"/>
        <end position="99"/>
    </location>
</feature>
<keyword evidence="1" id="KW-0732">Signal</keyword>